<reference evidence="9 10" key="1">
    <citation type="journal article" date="2016" name="Nat. Commun.">
        <title>Thousands of microbial genomes shed light on interconnected biogeochemical processes in an aquifer system.</title>
        <authorList>
            <person name="Anantharaman K."/>
            <person name="Brown C.T."/>
            <person name="Hug L.A."/>
            <person name="Sharon I."/>
            <person name="Castelle C.J."/>
            <person name="Probst A.J."/>
            <person name="Thomas B.C."/>
            <person name="Singh A."/>
            <person name="Wilkins M.J."/>
            <person name="Karaoz U."/>
            <person name="Brodie E.L."/>
            <person name="Williams K.H."/>
            <person name="Hubbard S.S."/>
            <person name="Banfield J.F."/>
        </authorList>
    </citation>
    <scope>NUCLEOTIDE SEQUENCE [LARGE SCALE GENOMIC DNA]</scope>
</reference>
<evidence type="ECO:0000256" key="1">
    <source>
        <dbReference type="ARBA" id="ARBA00001460"/>
    </source>
</evidence>
<dbReference type="SUPFAM" id="SSF101386">
    <property type="entry name" value="all-alpha NTP pyrophosphatases"/>
    <property type="match status" value="1"/>
</dbReference>
<dbReference type="AlphaFoldDB" id="A0A1F5YIB6"/>
<keyword evidence="6 8" id="KW-0067">ATP-binding</keyword>
<evidence type="ECO:0000256" key="7">
    <source>
        <dbReference type="ARBA" id="ARBA00023102"/>
    </source>
</evidence>
<organism evidence="9 10">
    <name type="scientific">Candidatus Gottesmanbacteria bacterium RBG_16_38_7b</name>
    <dbReference type="NCBI Taxonomy" id="1798372"/>
    <lineage>
        <taxon>Bacteria</taxon>
        <taxon>Candidatus Gottesmaniibacteriota</taxon>
    </lineage>
</organism>
<dbReference type="GO" id="GO:0004636">
    <property type="term" value="F:phosphoribosyl-ATP diphosphatase activity"/>
    <property type="evidence" value="ECO:0007669"/>
    <property type="project" value="UniProtKB-UniRule"/>
</dbReference>
<evidence type="ECO:0000313" key="9">
    <source>
        <dbReference type="EMBL" id="OGF99915.1"/>
    </source>
</evidence>
<dbReference type="GO" id="GO:0005737">
    <property type="term" value="C:cytoplasm"/>
    <property type="evidence" value="ECO:0007669"/>
    <property type="project" value="UniProtKB-SubCell"/>
</dbReference>
<dbReference type="NCBIfam" id="NF001611">
    <property type="entry name" value="PRK00400.1-3"/>
    <property type="match status" value="1"/>
</dbReference>
<dbReference type="NCBIfam" id="TIGR03188">
    <property type="entry name" value="histidine_hisI"/>
    <property type="match status" value="1"/>
</dbReference>
<accession>A0A1F5YIB6</accession>
<dbReference type="Gene3D" id="1.10.287.1080">
    <property type="entry name" value="MazG-like"/>
    <property type="match status" value="1"/>
</dbReference>
<dbReference type="InterPro" id="IPR021130">
    <property type="entry name" value="PRib-ATP_PPHydrolase-like"/>
</dbReference>
<comment type="subcellular location">
    <subcellularLocation>
        <location evidence="8">Cytoplasm</location>
    </subcellularLocation>
</comment>
<dbReference type="HAMAP" id="MF_01020">
    <property type="entry name" value="HisE"/>
    <property type="match status" value="1"/>
</dbReference>
<dbReference type="Proteomes" id="UP000177396">
    <property type="component" value="Unassembled WGS sequence"/>
</dbReference>
<keyword evidence="3 8" id="KW-0028">Amino-acid biosynthesis</keyword>
<comment type="similarity">
    <text evidence="8">Belongs to the PRA-PH family.</text>
</comment>
<protein>
    <recommendedName>
        <fullName evidence="8">Phosphoribosyl-ATP pyrophosphatase</fullName>
        <shortName evidence="8">PRA-PH</shortName>
        <ecNumber evidence="8">3.6.1.31</ecNumber>
    </recommendedName>
</protein>
<dbReference type="GO" id="GO:0005524">
    <property type="term" value="F:ATP binding"/>
    <property type="evidence" value="ECO:0007669"/>
    <property type="project" value="UniProtKB-KW"/>
</dbReference>
<dbReference type="InterPro" id="IPR008179">
    <property type="entry name" value="HisE"/>
</dbReference>
<evidence type="ECO:0000313" key="10">
    <source>
        <dbReference type="Proteomes" id="UP000177396"/>
    </source>
</evidence>
<evidence type="ECO:0000256" key="5">
    <source>
        <dbReference type="ARBA" id="ARBA00022801"/>
    </source>
</evidence>
<keyword evidence="8" id="KW-0963">Cytoplasm</keyword>
<dbReference type="GO" id="GO:0000105">
    <property type="term" value="P:L-histidine biosynthetic process"/>
    <property type="evidence" value="ECO:0007669"/>
    <property type="project" value="UniProtKB-UniRule"/>
</dbReference>
<name>A0A1F5YIB6_9BACT</name>
<dbReference type="Pfam" id="PF01503">
    <property type="entry name" value="PRA-PH"/>
    <property type="match status" value="1"/>
</dbReference>
<evidence type="ECO:0000256" key="2">
    <source>
        <dbReference type="ARBA" id="ARBA00005204"/>
    </source>
</evidence>
<dbReference type="EC" id="3.6.1.31" evidence="8"/>
<evidence type="ECO:0000256" key="6">
    <source>
        <dbReference type="ARBA" id="ARBA00022840"/>
    </source>
</evidence>
<dbReference type="EMBL" id="MFJB01000044">
    <property type="protein sequence ID" value="OGF99915.1"/>
    <property type="molecule type" value="Genomic_DNA"/>
</dbReference>
<comment type="catalytic activity">
    <reaction evidence="1 8">
        <text>1-(5-phospho-beta-D-ribosyl)-ATP + H2O = 1-(5-phospho-beta-D-ribosyl)-5'-AMP + diphosphate + H(+)</text>
        <dbReference type="Rhea" id="RHEA:22828"/>
        <dbReference type="ChEBI" id="CHEBI:15377"/>
        <dbReference type="ChEBI" id="CHEBI:15378"/>
        <dbReference type="ChEBI" id="CHEBI:33019"/>
        <dbReference type="ChEBI" id="CHEBI:59457"/>
        <dbReference type="ChEBI" id="CHEBI:73183"/>
        <dbReference type="EC" id="3.6.1.31"/>
    </reaction>
</comment>
<evidence type="ECO:0000256" key="4">
    <source>
        <dbReference type="ARBA" id="ARBA00022741"/>
    </source>
</evidence>
<keyword evidence="5 8" id="KW-0378">Hydrolase</keyword>
<comment type="pathway">
    <text evidence="2 8">Amino-acid biosynthesis; L-histidine biosynthesis; L-histidine from 5-phospho-alpha-D-ribose 1-diphosphate: step 2/9.</text>
</comment>
<evidence type="ECO:0000256" key="8">
    <source>
        <dbReference type="HAMAP-Rule" id="MF_01020"/>
    </source>
</evidence>
<gene>
    <name evidence="8" type="primary">hisE</name>
    <name evidence="9" type="ORF">A2153_02080</name>
</gene>
<evidence type="ECO:0000256" key="3">
    <source>
        <dbReference type="ARBA" id="ARBA00022605"/>
    </source>
</evidence>
<comment type="caution">
    <text evidence="9">The sequence shown here is derived from an EMBL/GenBank/DDBJ whole genome shotgun (WGS) entry which is preliminary data.</text>
</comment>
<keyword evidence="4 8" id="KW-0547">Nucleotide-binding</keyword>
<dbReference type="FunFam" id="1.10.287.1080:FF:000002">
    <property type="entry name" value="Histidine biosynthesis bifunctional protein HisIE"/>
    <property type="match status" value="1"/>
</dbReference>
<proteinExistence type="inferred from homology"/>
<dbReference type="UniPathway" id="UPA00031">
    <property type="reaction ID" value="UER00007"/>
</dbReference>
<dbReference type="CDD" id="cd11534">
    <property type="entry name" value="NTP-PPase_HisIE_like"/>
    <property type="match status" value="1"/>
</dbReference>
<keyword evidence="7 8" id="KW-0368">Histidine biosynthesis</keyword>
<sequence length="103" mass="11870">MTLNTLYQKIRQRQKTLPGNSYVASLFLAGRDRIIQKVGEEASEVIIAAKNNNKKQIISEVADLWFHLLVLLVDNKITIKDIILELTKRKKINPDENSNRRPD</sequence>
<dbReference type="PANTHER" id="PTHR42945:SF1">
    <property type="entry name" value="HISTIDINE BIOSYNTHESIS BIFUNCTIONAL PROTEIN HIS7"/>
    <property type="match status" value="1"/>
</dbReference>
<dbReference type="PANTHER" id="PTHR42945">
    <property type="entry name" value="HISTIDINE BIOSYNTHESIS BIFUNCTIONAL PROTEIN"/>
    <property type="match status" value="1"/>
</dbReference>